<feature type="domain" description="CBS" evidence="7">
    <location>
        <begin position="315"/>
        <end position="373"/>
    </location>
</feature>
<dbReference type="PROSITE" id="PS51371">
    <property type="entry name" value="CBS"/>
    <property type="match status" value="2"/>
</dbReference>
<dbReference type="PANTHER" id="PTHR43117">
    <property type="entry name" value="OSMOPROTECTANT IMPORT ATP-BINDING PROTEIN OSMV"/>
    <property type="match status" value="1"/>
</dbReference>
<dbReference type="GO" id="GO:0016887">
    <property type="term" value="F:ATP hydrolysis activity"/>
    <property type="evidence" value="ECO:0007669"/>
    <property type="project" value="InterPro"/>
</dbReference>
<dbReference type="GO" id="GO:0005524">
    <property type="term" value="F:ATP binding"/>
    <property type="evidence" value="ECO:0007669"/>
    <property type="project" value="UniProtKB-KW"/>
</dbReference>
<feature type="domain" description="CBS" evidence="7">
    <location>
        <begin position="255"/>
        <end position="311"/>
    </location>
</feature>
<dbReference type="FunFam" id="3.40.50.300:FF:000425">
    <property type="entry name" value="Probable ABC transporter, ATP-binding subunit"/>
    <property type="match status" value="1"/>
</dbReference>
<gene>
    <name evidence="8" type="primary">opuCA_9</name>
    <name evidence="8" type="ORF">SDC9_70523</name>
</gene>
<dbReference type="SMART" id="SM00382">
    <property type="entry name" value="AAA"/>
    <property type="match status" value="1"/>
</dbReference>
<dbReference type="PROSITE" id="PS50893">
    <property type="entry name" value="ABC_TRANSPORTER_2"/>
    <property type="match status" value="1"/>
</dbReference>
<dbReference type="Gene3D" id="3.40.50.300">
    <property type="entry name" value="P-loop containing nucleotide triphosphate hydrolases"/>
    <property type="match status" value="1"/>
</dbReference>
<dbReference type="GO" id="GO:0016020">
    <property type="term" value="C:membrane"/>
    <property type="evidence" value="ECO:0007669"/>
    <property type="project" value="InterPro"/>
</dbReference>
<dbReference type="EMBL" id="VSSQ01004173">
    <property type="protein sequence ID" value="MPM24046.1"/>
    <property type="molecule type" value="Genomic_DNA"/>
</dbReference>
<evidence type="ECO:0000259" key="6">
    <source>
        <dbReference type="PROSITE" id="PS50893"/>
    </source>
</evidence>
<dbReference type="AlphaFoldDB" id="A0A644Y663"/>
<dbReference type="Pfam" id="PF00571">
    <property type="entry name" value="CBS"/>
    <property type="match status" value="2"/>
</dbReference>
<feature type="domain" description="ABC transporter" evidence="6">
    <location>
        <begin position="2"/>
        <end position="236"/>
    </location>
</feature>
<dbReference type="NCBIfam" id="TIGR01186">
    <property type="entry name" value="proV"/>
    <property type="match status" value="1"/>
</dbReference>
<evidence type="ECO:0000256" key="4">
    <source>
        <dbReference type="ARBA" id="ARBA00022741"/>
    </source>
</evidence>
<reference evidence="8" key="1">
    <citation type="submission" date="2019-08" db="EMBL/GenBank/DDBJ databases">
        <authorList>
            <person name="Kucharzyk K."/>
            <person name="Murdoch R.W."/>
            <person name="Higgins S."/>
            <person name="Loffler F."/>
        </authorList>
    </citation>
    <scope>NUCLEOTIDE SEQUENCE</scope>
</reference>
<protein>
    <submittedName>
        <fullName evidence="8">Glycine betaine/carnitine/choline transport ATP-binding protein OpuCA</fullName>
    </submittedName>
</protein>
<evidence type="ECO:0000256" key="5">
    <source>
        <dbReference type="ARBA" id="ARBA00022840"/>
    </source>
</evidence>
<dbReference type="InterPro" id="IPR046342">
    <property type="entry name" value="CBS_dom_sf"/>
</dbReference>
<dbReference type="InterPro" id="IPR005892">
    <property type="entry name" value="Gly-betaine_transp_ATP-bd"/>
</dbReference>
<evidence type="ECO:0000313" key="8">
    <source>
        <dbReference type="EMBL" id="MPM24046.1"/>
    </source>
</evidence>
<comment type="similarity">
    <text evidence="1">Belongs to the ABC transporter superfamily.</text>
</comment>
<proteinExistence type="inferred from homology"/>
<evidence type="ECO:0000256" key="1">
    <source>
        <dbReference type="ARBA" id="ARBA00005417"/>
    </source>
</evidence>
<dbReference type="InterPro" id="IPR003593">
    <property type="entry name" value="AAA+_ATPase"/>
</dbReference>
<evidence type="ECO:0000256" key="3">
    <source>
        <dbReference type="ARBA" id="ARBA00022737"/>
    </source>
</evidence>
<dbReference type="PROSITE" id="PS00211">
    <property type="entry name" value="ABC_TRANSPORTER_1"/>
    <property type="match status" value="1"/>
</dbReference>
<dbReference type="InterPro" id="IPR000644">
    <property type="entry name" value="CBS_dom"/>
</dbReference>
<dbReference type="GO" id="GO:0031460">
    <property type="term" value="P:glycine betaine transport"/>
    <property type="evidence" value="ECO:0007669"/>
    <property type="project" value="InterPro"/>
</dbReference>
<keyword evidence="4" id="KW-0547">Nucleotide-binding</keyword>
<keyword evidence="2" id="KW-0813">Transport</keyword>
<keyword evidence="5 8" id="KW-0067">ATP-binding</keyword>
<dbReference type="Pfam" id="PF00005">
    <property type="entry name" value="ABC_tran"/>
    <property type="match status" value="1"/>
</dbReference>
<comment type="caution">
    <text evidence="8">The sequence shown here is derived from an EMBL/GenBank/DDBJ whole genome shotgun (WGS) entry which is preliminary data.</text>
</comment>
<evidence type="ECO:0000256" key="2">
    <source>
        <dbReference type="ARBA" id="ARBA00022448"/>
    </source>
</evidence>
<accession>A0A644Y663</accession>
<dbReference type="InterPro" id="IPR027417">
    <property type="entry name" value="P-loop_NTPase"/>
</dbReference>
<keyword evidence="3" id="KW-0677">Repeat</keyword>
<evidence type="ECO:0000259" key="7">
    <source>
        <dbReference type="PROSITE" id="PS51371"/>
    </source>
</evidence>
<dbReference type="InterPro" id="IPR017871">
    <property type="entry name" value="ABC_transporter-like_CS"/>
</dbReference>
<dbReference type="InterPro" id="IPR003439">
    <property type="entry name" value="ABC_transporter-like_ATP-bd"/>
</dbReference>
<organism evidence="8">
    <name type="scientific">bioreactor metagenome</name>
    <dbReference type="NCBI Taxonomy" id="1076179"/>
    <lineage>
        <taxon>unclassified sequences</taxon>
        <taxon>metagenomes</taxon>
        <taxon>ecological metagenomes</taxon>
    </lineage>
</organism>
<dbReference type="SUPFAM" id="SSF52540">
    <property type="entry name" value="P-loop containing nucleoside triphosphate hydrolases"/>
    <property type="match status" value="1"/>
</dbReference>
<name>A0A644Y663_9ZZZZ</name>
<dbReference type="Gene3D" id="3.10.580.10">
    <property type="entry name" value="CBS-domain"/>
    <property type="match status" value="1"/>
</dbReference>
<sequence length="375" mass="41678">MIEFKNVTKRYGSKTILHDLSFTIKTGEFVVLIGPSGCGKTTTLRTINRLIEPKPGTVFIDGEDVTQQNAVELRRKIGYVIQQIGLFPNMTVEQNICVVPKLLKYSKDECDRIVRELLALVDMPYEENAHKYPSELSGGQQQRIGVLRALAASPPVILMDEPFGALDPVTRDSLQEEVKRIQKKLKKTIVFVTHDMDEALRLADTIIFMDGGHIVQMASPEEMLQNPASKVIKNFMGKHMNEDGPVAPLLAEEFMKKKVYKVYKSAKTLESIELMSKRDINSLVVIDDDDTYLGTLSIEDIKARGKAGRSIAELINSETMTVGRKDDAKDALDKLLSSTSNYVVVLNDNRTVAGIITRTSTAKAMGEALWGDLSA</sequence>
<dbReference type="SUPFAM" id="SSF54631">
    <property type="entry name" value="CBS-domain pair"/>
    <property type="match status" value="1"/>
</dbReference>
<dbReference type="PANTHER" id="PTHR43117:SF4">
    <property type="entry name" value="OSMOPROTECTANT IMPORT ATP-BINDING PROTEIN OSMV"/>
    <property type="match status" value="1"/>
</dbReference>